<comment type="catalytic activity">
    <reaction evidence="1 11">
        <text>Endonucleolytic cleavage to 5'-phosphomonoester.</text>
        <dbReference type="EC" id="3.1.26.4"/>
    </reaction>
</comment>
<evidence type="ECO:0000256" key="11">
    <source>
        <dbReference type="HAMAP-Rule" id="MF_00042"/>
    </source>
</evidence>
<evidence type="ECO:0000313" key="14">
    <source>
        <dbReference type="EMBL" id="AQZ52688.1"/>
    </source>
</evidence>
<dbReference type="EC" id="3.1.26.4" evidence="5 11"/>
<protein>
    <recommendedName>
        <fullName evidence="5 11">Ribonuclease H</fullName>
        <shortName evidence="11">RNase H</shortName>
        <ecNumber evidence="5 11">3.1.26.4</ecNumber>
    </recommendedName>
</protein>
<keyword evidence="7 11" id="KW-0479">Metal-binding</keyword>
<comment type="subunit">
    <text evidence="4 11">Monomer.</text>
</comment>
<dbReference type="InterPro" id="IPR012337">
    <property type="entry name" value="RNaseH-like_sf"/>
</dbReference>
<dbReference type="STRING" id="1122214.Mame_03381"/>
<keyword evidence="10 11" id="KW-0460">Magnesium</keyword>
<dbReference type="InterPro" id="IPR036397">
    <property type="entry name" value="RNaseH_sf"/>
</dbReference>
<evidence type="ECO:0000256" key="10">
    <source>
        <dbReference type="ARBA" id="ARBA00022842"/>
    </source>
</evidence>
<evidence type="ECO:0000256" key="4">
    <source>
        <dbReference type="ARBA" id="ARBA00011245"/>
    </source>
</evidence>
<evidence type="ECO:0000256" key="12">
    <source>
        <dbReference type="SAM" id="MobiDB-lite"/>
    </source>
</evidence>
<feature type="region of interest" description="Disordered" evidence="12">
    <location>
        <begin position="122"/>
        <end position="150"/>
    </location>
</feature>
<proteinExistence type="inferred from homology"/>
<evidence type="ECO:0000256" key="3">
    <source>
        <dbReference type="ARBA" id="ARBA00005300"/>
    </source>
</evidence>
<organism evidence="14 15">
    <name type="scientific">Martelella mediterranea DSM 17316</name>
    <dbReference type="NCBI Taxonomy" id="1122214"/>
    <lineage>
        <taxon>Bacteria</taxon>
        <taxon>Pseudomonadati</taxon>
        <taxon>Pseudomonadota</taxon>
        <taxon>Alphaproteobacteria</taxon>
        <taxon>Hyphomicrobiales</taxon>
        <taxon>Aurantimonadaceae</taxon>
        <taxon>Martelella</taxon>
    </lineage>
</organism>
<dbReference type="GO" id="GO:0005737">
    <property type="term" value="C:cytoplasm"/>
    <property type="evidence" value="ECO:0007669"/>
    <property type="project" value="UniProtKB-SubCell"/>
</dbReference>
<dbReference type="NCBIfam" id="NF001236">
    <property type="entry name" value="PRK00203.1"/>
    <property type="match status" value="1"/>
</dbReference>
<accession>A0A1U9Z4U2</accession>
<name>A0A1U9Z4U2_9HYPH</name>
<comment type="function">
    <text evidence="2 11">Endonuclease that specifically degrades the RNA of RNA-DNA hybrids.</text>
</comment>
<comment type="similarity">
    <text evidence="3 11">Belongs to the RNase H family.</text>
</comment>
<dbReference type="PANTHER" id="PTHR10642">
    <property type="entry name" value="RIBONUCLEASE H1"/>
    <property type="match status" value="1"/>
</dbReference>
<keyword evidence="11" id="KW-0963">Cytoplasm</keyword>
<keyword evidence="9 11" id="KW-0378">Hydrolase</keyword>
<reference evidence="14 15" key="1">
    <citation type="submission" date="2017-03" db="EMBL/GenBank/DDBJ databases">
        <title>Foreign affairs: Plasmid Transfer between Roseobacters and Rhizobia.</title>
        <authorList>
            <person name="Bartling P."/>
            <person name="Bunk B."/>
            <person name="Overmann J."/>
            <person name="Brinkmann H."/>
            <person name="Petersen J."/>
        </authorList>
    </citation>
    <scope>NUCLEOTIDE SEQUENCE [LARGE SCALE GENOMIC DNA]</scope>
    <source>
        <strain evidence="14 15">MACL11</strain>
    </source>
</reference>
<comment type="cofactor">
    <cofactor evidence="11">
        <name>Mg(2+)</name>
        <dbReference type="ChEBI" id="CHEBI:18420"/>
    </cofactor>
    <text evidence="11">Binds 1 Mg(2+) ion per subunit. May bind a second metal ion at a regulatory site, or after substrate binding.</text>
</comment>
<dbReference type="eggNOG" id="COG0328">
    <property type="taxonomic scope" value="Bacteria"/>
</dbReference>
<evidence type="ECO:0000256" key="8">
    <source>
        <dbReference type="ARBA" id="ARBA00022759"/>
    </source>
</evidence>
<gene>
    <name evidence="11 14" type="primary">rnhA</name>
    <name evidence="14" type="ORF">Mame_03381</name>
</gene>
<feature type="binding site" evidence="11">
    <location>
        <position position="134"/>
    </location>
    <ligand>
        <name>Mg(2+)</name>
        <dbReference type="ChEBI" id="CHEBI:18420"/>
        <label>2</label>
    </ligand>
</feature>
<dbReference type="GO" id="GO:0043137">
    <property type="term" value="P:DNA replication, removal of RNA primer"/>
    <property type="evidence" value="ECO:0007669"/>
    <property type="project" value="TreeGrafter"/>
</dbReference>
<dbReference type="PROSITE" id="PS50879">
    <property type="entry name" value="RNASE_H_1"/>
    <property type="match status" value="1"/>
</dbReference>
<dbReference type="Proteomes" id="UP000191135">
    <property type="component" value="Chromosome"/>
</dbReference>
<evidence type="ECO:0000256" key="9">
    <source>
        <dbReference type="ARBA" id="ARBA00022801"/>
    </source>
</evidence>
<keyword evidence="8 11" id="KW-0255">Endonuclease</keyword>
<dbReference type="EMBL" id="CP020330">
    <property type="protein sequence ID" value="AQZ52688.1"/>
    <property type="molecule type" value="Genomic_DNA"/>
</dbReference>
<dbReference type="HAMAP" id="MF_00042">
    <property type="entry name" value="RNase_H"/>
    <property type="match status" value="1"/>
</dbReference>
<evidence type="ECO:0000259" key="13">
    <source>
        <dbReference type="PROSITE" id="PS50879"/>
    </source>
</evidence>
<dbReference type="PANTHER" id="PTHR10642:SF26">
    <property type="entry name" value="RIBONUCLEASE H1"/>
    <property type="match status" value="1"/>
</dbReference>
<dbReference type="RefSeq" id="WP_018066514.1">
    <property type="nucleotide sequence ID" value="NZ_AQWH01000024.1"/>
</dbReference>
<evidence type="ECO:0000256" key="6">
    <source>
        <dbReference type="ARBA" id="ARBA00022722"/>
    </source>
</evidence>
<keyword evidence="6 11" id="KW-0540">Nuclease</keyword>
<dbReference type="InterPro" id="IPR050092">
    <property type="entry name" value="RNase_H"/>
</dbReference>
<evidence type="ECO:0000256" key="5">
    <source>
        <dbReference type="ARBA" id="ARBA00012180"/>
    </source>
</evidence>
<feature type="binding site" evidence="11">
    <location>
        <position position="10"/>
    </location>
    <ligand>
        <name>Mg(2+)</name>
        <dbReference type="ChEBI" id="CHEBI:18420"/>
        <label>2</label>
    </ligand>
</feature>
<feature type="domain" description="RNase H type-1" evidence="13">
    <location>
        <begin position="1"/>
        <end position="142"/>
    </location>
</feature>
<dbReference type="GO" id="GO:0004523">
    <property type="term" value="F:RNA-DNA hybrid ribonuclease activity"/>
    <property type="evidence" value="ECO:0007669"/>
    <property type="project" value="UniProtKB-UniRule"/>
</dbReference>
<dbReference type="InterPro" id="IPR022892">
    <property type="entry name" value="RNaseHI"/>
</dbReference>
<feature type="binding site" evidence="11">
    <location>
        <position position="10"/>
    </location>
    <ligand>
        <name>Mg(2+)</name>
        <dbReference type="ChEBI" id="CHEBI:18420"/>
        <label>1</label>
    </ligand>
</feature>
<dbReference type="InterPro" id="IPR002156">
    <property type="entry name" value="RNaseH_domain"/>
</dbReference>
<dbReference type="KEGG" id="mmed:Mame_03381"/>
<sequence length="150" mass="16729">MNKEVEIFTDGACSGNPGPGGWGAVLRYGDKERDLCGGEKLTTNNRMELMAAIEALKALKEPCTVALYTDSVYVKDGISKWIHGWKKNGWKTAAKKPVKNAELWQALEAERNRHDVTLHWVKGHAGHEENERADELARQGMEPFKQGPGR</sequence>
<keyword evidence="15" id="KW-1185">Reference proteome</keyword>
<dbReference type="OrthoDB" id="7845843at2"/>
<dbReference type="AlphaFoldDB" id="A0A1U9Z4U2"/>
<comment type="subcellular location">
    <subcellularLocation>
        <location evidence="11">Cytoplasm</location>
    </subcellularLocation>
</comment>
<feature type="binding site" evidence="11">
    <location>
        <position position="70"/>
    </location>
    <ligand>
        <name>Mg(2+)</name>
        <dbReference type="ChEBI" id="CHEBI:18420"/>
        <label>1</label>
    </ligand>
</feature>
<evidence type="ECO:0000256" key="1">
    <source>
        <dbReference type="ARBA" id="ARBA00000077"/>
    </source>
</evidence>
<dbReference type="Pfam" id="PF00075">
    <property type="entry name" value="RNase_H"/>
    <property type="match status" value="1"/>
</dbReference>
<dbReference type="GO" id="GO:0003676">
    <property type="term" value="F:nucleic acid binding"/>
    <property type="evidence" value="ECO:0007669"/>
    <property type="project" value="InterPro"/>
</dbReference>
<evidence type="ECO:0000256" key="2">
    <source>
        <dbReference type="ARBA" id="ARBA00004065"/>
    </source>
</evidence>
<evidence type="ECO:0000256" key="7">
    <source>
        <dbReference type="ARBA" id="ARBA00022723"/>
    </source>
</evidence>
<evidence type="ECO:0000313" key="15">
    <source>
        <dbReference type="Proteomes" id="UP000191135"/>
    </source>
</evidence>
<dbReference type="GO" id="GO:0000287">
    <property type="term" value="F:magnesium ion binding"/>
    <property type="evidence" value="ECO:0007669"/>
    <property type="project" value="UniProtKB-UniRule"/>
</dbReference>
<dbReference type="Gene3D" id="3.30.420.10">
    <property type="entry name" value="Ribonuclease H-like superfamily/Ribonuclease H"/>
    <property type="match status" value="1"/>
</dbReference>
<dbReference type="SUPFAM" id="SSF53098">
    <property type="entry name" value="Ribonuclease H-like"/>
    <property type="match status" value="1"/>
</dbReference>
<feature type="binding site" evidence="11">
    <location>
        <position position="48"/>
    </location>
    <ligand>
        <name>Mg(2+)</name>
        <dbReference type="ChEBI" id="CHEBI:18420"/>
        <label>1</label>
    </ligand>
</feature>
<feature type="compositionally biased region" description="Basic and acidic residues" evidence="12">
    <location>
        <begin position="125"/>
        <end position="137"/>
    </location>
</feature>
<dbReference type="CDD" id="cd09278">
    <property type="entry name" value="RNase_HI_prokaryote_like"/>
    <property type="match status" value="1"/>
</dbReference>
<dbReference type="FunFam" id="3.30.420.10:FF:000089">
    <property type="entry name" value="Ribonuclease H"/>
    <property type="match status" value="1"/>
</dbReference>